<dbReference type="Ensembl" id="ENSCSET00000026970.1">
    <property type="protein sequence ID" value="ENSCSEP00000026617.1"/>
    <property type="gene ID" value="ENSCSEG00000017013.1"/>
</dbReference>
<feature type="compositionally biased region" description="Basic and acidic residues" evidence="8">
    <location>
        <begin position="674"/>
        <end position="683"/>
    </location>
</feature>
<dbReference type="PANTHER" id="PTHR45983">
    <property type="entry name" value="TYROSINE PHOSPHATSE N18, PUTATIVE-RELATED"/>
    <property type="match status" value="1"/>
</dbReference>
<dbReference type="InterPro" id="IPR029021">
    <property type="entry name" value="Prot-tyrosine_phosphatase-like"/>
</dbReference>
<keyword evidence="3" id="KW-0963">Cytoplasm</keyword>
<dbReference type="InterPro" id="IPR003595">
    <property type="entry name" value="Tyr_Pase_cat"/>
</dbReference>
<feature type="region of interest" description="Disordered" evidence="8">
    <location>
        <begin position="646"/>
        <end position="683"/>
    </location>
</feature>
<dbReference type="GeneID" id="103385290"/>
<dbReference type="STRING" id="244447.ENSCSEP00000026617"/>
<evidence type="ECO:0000313" key="11">
    <source>
        <dbReference type="Ensembl" id="ENSCSEP00000026617.1"/>
    </source>
</evidence>
<comment type="similarity">
    <text evidence="7">Belongs to the protein-tyrosine phosphatase family. Non-receptor class 4 subfamily.</text>
</comment>
<dbReference type="InterPro" id="IPR016130">
    <property type="entry name" value="Tyr_Pase_AS"/>
</dbReference>
<dbReference type="EC" id="3.1.3.48" evidence="2"/>
<evidence type="ECO:0000256" key="3">
    <source>
        <dbReference type="ARBA" id="ARBA00022490"/>
    </source>
</evidence>
<feature type="region of interest" description="Disordered" evidence="8">
    <location>
        <begin position="741"/>
        <end position="772"/>
    </location>
</feature>
<reference evidence="11" key="3">
    <citation type="submission" date="2025-09" db="UniProtKB">
        <authorList>
            <consortium name="Ensembl"/>
        </authorList>
    </citation>
    <scope>IDENTIFICATION</scope>
</reference>
<dbReference type="Pfam" id="PF00102">
    <property type="entry name" value="Y_phosphatase"/>
    <property type="match status" value="1"/>
</dbReference>
<dbReference type="InParanoid" id="A0A3P8WJF7"/>
<evidence type="ECO:0000256" key="7">
    <source>
        <dbReference type="ARBA" id="ARBA00034734"/>
    </source>
</evidence>
<dbReference type="GO" id="GO:0005737">
    <property type="term" value="C:cytoplasm"/>
    <property type="evidence" value="ECO:0007669"/>
    <property type="project" value="UniProtKB-SubCell"/>
</dbReference>
<dbReference type="PROSITE" id="PS50056">
    <property type="entry name" value="TYR_PHOSPHATASE_2"/>
    <property type="match status" value="1"/>
</dbReference>
<sequence length="828" mass="93850">MEQQASVLKDLLTQLESQENADQEAPNGFAAEFLRLKSLSIKYRTDKTFPTKTFPTKTGEKQENVKKNRYKDIVPFDHSRVKLSFTTAKNEDDYINANFLKGVTDSRAYIATQGPLPHTLLDFFRMLWEYNIQVVVMACREFEMGRKKSERYWPLMQDQPFVCEPFTVYCDSEENKGDYVTRMLRVTYQNSSRIFKQLHYMNWPDHGVPDAIPPILEMLQEMRTYQDHDDIPICIHCSAGCGRTGALCAIDYTWNLLKKEMITPDFNIYELVQNMRTQRPSLVQTKEQYELVGRTIKVLFNRYLTTVDSGVRRAEVSNYDCNTFVNKSYYTESVSETTVGTDIHVPNEDSSQVLVLQPESQQKLDIKRDILPEHHPPLHSENITEVESRDKEMRQNCPSIQILFDDDAYTPELQKKPMTPPKPEHLSHVTLTVAKRGHVNGSIVSMTPPPLPKALCLMVEDPYFESPLSSPPSDEVETLVTSTVDNQEWKDGAVSNTTFISAVTGPPEGLTDEDAAPPLPERTPESYILAVDPGKNECPTEEQNTCKHLSVIIPRNAAADVVRELRGCPPSPTPTLPERTPESYKLPTDDELKNSDVTKNRIGRSSEWSGDSNPTASENETKPWNRSKSLKAKMKFRAPTVHIDLPTIPNLHRRPPADLPSHTEKCPTRPPSGRTHDMPTLKADSREEINASCREPRFDENPQNTFVNIVRSRSKSARDLSSSQETLTAFRRAASSCAVRGGTGSAVEQPDVNHRPSVNTDVPGSKGDRSSEKVFIRKKSLFHKQRQTYNVTSPPADQSGATPHVFKFRFGNRFGKPKGPRDYPQTWV</sequence>
<dbReference type="KEGG" id="csem:103385290"/>
<dbReference type="SUPFAM" id="SSF52799">
    <property type="entry name" value="(Phosphotyrosine protein) phosphatases II"/>
    <property type="match status" value="1"/>
</dbReference>
<dbReference type="PROSITE" id="PS00383">
    <property type="entry name" value="TYR_PHOSPHATASE_1"/>
    <property type="match status" value="1"/>
</dbReference>
<dbReference type="AlphaFoldDB" id="A0A3P8WJF7"/>
<dbReference type="PANTHER" id="PTHR45983:SF1">
    <property type="entry name" value="TYROSINE-PROTEIN PHOSPHATASE NON-RECEPTOR TYPE 22"/>
    <property type="match status" value="1"/>
</dbReference>
<dbReference type="InterPro" id="IPR047170">
    <property type="entry name" value="PTN12/18/22"/>
</dbReference>
<dbReference type="InterPro" id="IPR000242">
    <property type="entry name" value="PTP_cat"/>
</dbReference>
<proteinExistence type="inferred from homology"/>
<keyword evidence="12" id="KW-1185">Reference proteome</keyword>
<keyword evidence="6" id="KW-0904">Protein phosphatase</keyword>
<feature type="region of interest" description="Disordered" evidence="8">
    <location>
        <begin position="809"/>
        <end position="828"/>
    </location>
</feature>
<keyword evidence="5" id="KW-0378">Hydrolase</keyword>
<dbReference type="InterPro" id="IPR000387">
    <property type="entry name" value="Tyr_Pase_dom"/>
</dbReference>
<reference evidence="11" key="2">
    <citation type="submission" date="2025-08" db="UniProtKB">
        <authorList>
            <consortium name="Ensembl"/>
        </authorList>
    </citation>
    <scope>IDENTIFICATION</scope>
</reference>
<evidence type="ECO:0000313" key="12">
    <source>
        <dbReference type="Proteomes" id="UP000265120"/>
    </source>
</evidence>
<dbReference type="GO" id="GO:0005634">
    <property type="term" value="C:nucleus"/>
    <property type="evidence" value="ECO:0007669"/>
    <property type="project" value="TreeGrafter"/>
</dbReference>
<evidence type="ECO:0000259" key="10">
    <source>
        <dbReference type="PROSITE" id="PS50056"/>
    </source>
</evidence>
<keyword evidence="4" id="KW-0597">Phosphoprotein</keyword>
<feature type="compositionally biased region" description="Polar residues" evidence="8">
    <location>
        <begin position="606"/>
        <end position="627"/>
    </location>
</feature>
<evidence type="ECO:0000256" key="6">
    <source>
        <dbReference type="ARBA" id="ARBA00022912"/>
    </source>
</evidence>
<dbReference type="Gene3D" id="3.90.190.10">
    <property type="entry name" value="Protein tyrosine phosphatase superfamily"/>
    <property type="match status" value="1"/>
</dbReference>
<dbReference type="GO" id="GO:0050852">
    <property type="term" value="P:T cell receptor signaling pathway"/>
    <property type="evidence" value="ECO:0007669"/>
    <property type="project" value="TreeGrafter"/>
</dbReference>
<dbReference type="PROSITE" id="PS50055">
    <property type="entry name" value="TYR_PHOSPHATASE_PTP"/>
    <property type="match status" value="1"/>
</dbReference>
<dbReference type="PRINTS" id="PR00700">
    <property type="entry name" value="PRTYPHPHTASE"/>
</dbReference>
<accession>A0A3P8WJF7</accession>
<dbReference type="Proteomes" id="UP000265120">
    <property type="component" value="Chromosome 10"/>
</dbReference>
<dbReference type="SMART" id="SM00404">
    <property type="entry name" value="PTPc_motif"/>
    <property type="match status" value="1"/>
</dbReference>
<feature type="domain" description="Tyrosine-protein phosphatase" evidence="9">
    <location>
        <begin position="29"/>
        <end position="299"/>
    </location>
</feature>
<protein>
    <recommendedName>
        <fullName evidence="2">protein-tyrosine-phosphatase</fullName>
        <ecNumber evidence="2">3.1.3.48</ecNumber>
    </recommendedName>
</protein>
<dbReference type="GO" id="GO:0050868">
    <property type="term" value="P:negative regulation of T cell activation"/>
    <property type="evidence" value="ECO:0007669"/>
    <property type="project" value="TreeGrafter"/>
</dbReference>
<dbReference type="GO" id="GO:0004726">
    <property type="term" value="F:non-membrane spanning protein tyrosine phosphatase activity"/>
    <property type="evidence" value="ECO:0007669"/>
    <property type="project" value="InterPro"/>
</dbReference>
<organism evidence="11 12">
    <name type="scientific">Cynoglossus semilaevis</name>
    <name type="common">Tongue sole</name>
    <dbReference type="NCBI Taxonomy" id="244447"/>
    <lineage>
        <taxon>Eukaryota</taxon>
        <taxon>Metazoa</taxon>
        <taxon>Chordata</taxon>
        <taxon>Craniata</taxon>
        <taxon>Vertebrata</taxon>
        <taxon>Euteleostomi</taxon>
        <taxon>Actinopterygii</taxon>
        <taxon>Neopterygii</taxon>
        <taxon>Teleostei</taxon>
        <taxon>Neoteleostei</taxon>
        <taxon>Acanthomorphata</taxon>
        <taxon>Carangaria</taxon>
        <taxon>Pleuronectiformes</taxon>
        <taxon>Pleuronectoidei</taxon>
        <taxon>Cynoglossidae</taxon>
        <taxon>Cynoglossinae</taxon>
        <taxon>Cynoglossus</taxon>
    </lineage>
</organism>
<dbReference type="GeneTree" id="ENSGT00940000167346"/>
<dbReference type="CTD" id="26191"/>
<evidence type="ECO:0000256" key="8">
    <source>
        <dbReference type="SAM" id="MobiDB-lite"/>
    </source>
</evidence>
<feature type="compositionally biased region" description="Basic and acidic residues" evidence="8">
    <location>
        <begin position="579"/>
        <end position="599"/>
    </location>
</feature>
<reference evidence="11 12" key="1">
    <citation type="journal article" date="2014" name="Nat. Genet.">
        <title>Whole-genome sequence of a flatfish provides insights into ZW sex chromosome evolution and adaptation to a benthic lifestyle.</title>
        <authorList>
            <person name="Chen S."/>
            <person name="Zhang G."/>
            <person name="Shao C."/>
            <person name="Huang Q."/>
            <person name="Liu G."/>
            <person name="Zhang P."/>
            <person name="Song W."/>
            <person name="An N."/>
            <person name="Chalopin D."/>
            <person name="Volff J.N."/>
            <person name="Hong Y."/>
            <person name="Li Q."/>
            <person name="Sha Z."/>
            <person name="Zhou H."/>
            <person name="Xie M."/>
            <person name="Yu Q."/>
            <person name="Liu Y."/>
            <person name="Xiang H."/>
            <person name="Wang N."/>
            <person name="Wu K."/>
            <person name="Yang C."/>
            <person name="Zhou Q."/>
            <person name="Liao X."/>
            <person name="Yang L."/>
            <person name="Hu Q."/>
            <person name="Zhang J."/>
            <person name="Meng L."/>
            <person name="Jin L."/>
            <person name="Tian Y."/>
            <person name="Lian J."/>
            <person name="Yang J."/>
            <person name="Miao G."/>
            <person name="Liu S."/>
            <person name="Liang Z."/>
            <person name="Yan F."/>
            <person name="Li Y."/>
            <person name="Sun B."/>
            <person name="Zhang H."/>
            <person name="Zhang J."/>
            <person name="Zhu Y."/>
            <person name="Du M."/>
            <person name="Zhao Y."/>
            <person name="Schartl M."/>
            <person name="Tang Q."/>
            <person name="Wang J."/>
        </authorList>
    </citation>
    <scope>NUCLEOTIDE SEQUENCE</scope>
</reference>
<dbReference type="FunFam" id="3.90.190.10:FF:000045">
    <property type="entry name" value="Tyrosine-protein phosphatase non-receptor type 12"/>
    <property type="match status" value="1"/>
</dbReference>
<feature type="domain" description="Tyrosine specific protein phosphatases" evidence="10">
    <location>
        <begin position="213"/>
        <end position="290"/>
    </location>
</feature>
<dbReference type="RefSeq" id="XP_016891338.2">
    <property type="nucleotide sequence ID" value="XM_017035849.2"/>
</dbReference>
<evidence type="ECO:0000256" key="1">
    <source>
        <dbReference type="ARBA" id="ARBA00004496"/>
    </source>
</evidence>
<evidence type="ECO:0000256" key="5">
    <source>
        <dbReference type="ARBA" id="ARBA00022801"/>
    </source>
</evidence>
<name>A0A3P8WJF7_CYNSE</name>
<comment type="subcellular location">
    <subcellularLocation>
        <location evidence="1">Cytoplasm</location>
    </subcellularLocation>
</comment>
<dbReference type="OrthoDB" id="10253954at2759"/>
<dbReference type="OMA" id="MSSEWFG"/>
<evidence type="ECO:0000256" key="2">
    <source>
        <dbReference type="ARBA" id="ARBA00013064"/>
    </source>
</evidence>
<evidence type="ECO:0000259" key="9">
    <source>
        <dbReference type="PROSITE" id="PS50055"/>
    </source>
</evidence>
<feature type="region of interest" description="Disordered" evidence="8">
    <location>
        <begin position="565"/>
        <end position="627"/>
    </location>
</feature>
<dbReference type="SMART" id="SM00194">
    <property type="entry name" value="PTPc"/>
    <property type="match status" value="1"/>
</dbReference>
<evidence type="ECO:0000256" key="4">
    <source>
        <dbReference type="ARBA" id="ARBA00022553"/>
    </source>
</evidence>